<sequence length="1695" mass="177902">MEAADLENRRLVRRLARAIAAEEVFGSHRELDLVDKLHPLLEDTAHSVLLGLHPEASPSYVSPDRREAVAAAGIAEAAQQLRMDGYPGLACDLDAAAHRLKSYGSIQLLGSLTEAETGSTSQLPLTEHTQILCLLLSLAGSSPSIRHHRFTFQKDASTGSTAADSTQQQLEWDACPSAATPPPVAAAPLSTRVFTEAPDPYCLTDSSSAAAVRLPDELGWPTEAFAGSQDVRDLGAGMDSRPVWGPTAAASLLPPRSASWLPIPASLLEMQRDSRRDAPLRPLGLPLSLLGMSDSPGCSTMFSQEAAAAAAWEEGSDGGDAASADSVQPQGLGFAVAAADAGRDGLGGSGGAAAWQQAGQLWSLAEAELAQQALLALHGVASSLLQLQAMLEMPDTLPRRSIAGLLQSVAVAAELRQRLHEFVAALSGTSGSGSGSGSIHDPVQQSFATAVAQVLQRQSAALQQLEQQQSRSWQELSAAGTGAMPGQRLHSRSPTLLQVSLHTRRLQLQLHGLADLCWCCTASQGCGSDGDLEGGAGPAAAQVQQLETRWLWQDGFPGGTALLDYLYRRTNEADDTDAPLLRFLFAQAMQPYLRHMHSWAFSSHPVSGEFGTSGDKELLTLDFLPPDERQDGTMVPIDPPTFLQPLHAAFMRSGSQLRMLHSLELHGRRLACQLADLGEHEAALQRRQDDELSRNARPAGATVTAAGSAAAAGASVQGELHTSLSVSDLPGGDAQSASTGSQLAEQRDPWISLAGSSALASSELQRSPADGTLDFEMGGGGLRQAVRISQQQDSARTAAVDSWLSSLALQRRLGEHAAVNEQLGRVAVQREQAADRAMRHAAALSRRHSSKVALMQEQQAAAADRRAWRAAEQAQQEAQDRQLQAHIAIRQHSAAVAELEQALSRAALPGTRVLPAAQEPAASDFLNHLLGSREEGVGVEKVQPVAEAADTAVAPSLDDVPATAAAAAAVAPHLLAPAGLPSVKTRSRQQRFQLDQQQQQQQRGPEPPSMQAAGAQGFSAAARNGGGQSMRQPWLPGAAPDPLQPYPTSALLHHQLSLGGEAARQGQGEQEQSADGAVADVAAPLAAVLEASVSHSVLSQYRSTSRACVRLFLDELKVLEHLEALRRFFFQARGDWAEALVQRLSAHADSLLPLASHQADSMLEDALRGSSVEGDPYAAHLRIKMLPGGTSAIQAQAGAIHVGTPQRRARSFWSSQHTVTLAPTQLDALDCVTLGYEVGWPLSAVITEDTLQGYAAVFSVMVRLRRVEQLLRGLAAPLAAQAKSSADLLLSEEDADKAHRRIQVLRAFRFGAAQFVAAIQAFLQSRATGDAWVQLLAKLMVSSEEVAATLISRQPSAPMTGLLSRMNSLGPAGKAAHKLAQHMSRALSGSAPASPSAAAAAASGGGGGGQLSRFNSLLAGSAAGSRPHSAANTPRGTAAAPAAAAAAGSQVAAAAAGGKPPQLSRFAWERPAGVSGPFAGIADGAGSSSRAAQQHASGASSPTAAATGNLSAQTSLTSVLLGHAAAQVAQASAAAGSELPEPDAATWAEQVQRSQQGICDLQELLDLHRSYVRQASEDCLTFGGSKAVREAVEGCLQSLVAFAIRLQGAVRSGCGRRLEDSWTQALRLDATWLPLAAGIADFERRAQQLQELLRDVSGNSVLAELQLDFNGWHARAAATARRRHELRQVAAGRRA</sequence>
<reference evidence="9" key="1">
    <citation type="journal article" date="2019" name="Plant J.">
        <title>Chlorella vulgaris genome assembly and annotation reveals the molecular basis for metabolic acclimation to high light conditions.</title>
        <authorList>
            <person name="Cecchin M."/>
            <person name="Marcolungo L."/>
            <person name="Rossato M."/>
            <person name="Girolomoni L."/>
            <person name="Cosentino E."/>
            <person name="Cuine S."/>
            <person name="Li-Beisson Y."/>
            <person name="Delledonne M."/>
            <person name="Ballottari M."/>
        </authorList>
    </citation>
    <scope>NUCLEOTIDE SEQUENCE</scope>
    <source>
        <strain evidence="9">211/11P</strain>
    </source>
</reference>
<name>A0A9D4TQ19_CHLVU</name>
<dbReference type="PANTHER" id="PTHR19302">
    <property type="entry name" value="GAMMA TUBULIN COMPLEX PROTEIN"/>
    <property type="match status" value="1"/>
</dbReference>
<feature type="region of interest" description="Disordered" evidence="6">
    <location>
        <begin position="724"/>
        <end position="746"/>
    </location>
</feature>
<dbReference type="Proteomes" id="UP001055712">
    <property type="component" value="Unassembled WGS sequence"/>
</dbReference>
<feature type="compositionally biased region" description="Low complexity" evidence="6">
    <location>
        <begin position="990"/>
        <end position="1003"/>
    </location>
</feature>
<organism evidence="9 10">
    <name type="scientific">Chlorella vulgaris</name>
    <name type="common">Green alga</name>
    <dbReference type="NCBI Taxonomy" id="3077"/>
    <lineage>
        <taxon>Eukaryota</taxon>
        <taxon>Viridiplantae</taxon>
        <taxon>Chlorophyta</taxon>
        <taxon>core chlorophytes</taxon>
        <taxon>Trebouxiophyceae</taxon>
        <taxon>Chlorellales</taxon>
        <taxon>Chlorellaceae</taxon>
        <taxon>Chlorella clade</taxon>
        <taxon>Chlorella</taxon>
    </lineage>
</organism>
<evidence type="ECO:0000256" key="1">
    <source>
        <dbReference type="ARBA" id="ARBA00004245"/>
    </source>
</evidence>
<evidence type="ECO:0008006" key="11">
    <source>
        <dbReference type="Google" id="ProtNLM"/>
    </source>
</evidence>
<proteinExistence type="inferred from homology"/>
<feature type="compositionally biased region" description="Low complexity" evidence="6">
    <location>
        <begin position="1496"/>
        <end position="1506"/>
    </location>
</feature>
<keyword evidence="4" id="KW-0493">Microtubule</keyword>
<dbReference type="GO" id="GO:0000278">
    <property type="term" value="P:mitotic cell cycle"/>
    <property type="evidence" value="ECO:0007669"/>
    <property type="project" value="TreeGrafter"/>
</dbReference>
<evidence type="ECO:0000259" key="8">
    <source>
        <dbReference type="Pfam" id="PF17681"/>
    </source>
</evidence>
<dbReference type="GO" id="GO:0051225">
    <property type="term" value="P:spindle assembly"/>
    <property type="evidence" value="ECO:0007669"/>
    <property type="project" value="TreeGrafter"/>
</dbReference>
<dbReference type="InterPro" id="IPR042241">
    <property type="entry name" value="GCP_C_sf"/>
</dbReference>
<dbReference type="GO" id="GO:0031122">
    <property type="term" value="P:cytoplasmic microtubule organization"/>
    <property type="evidence" value="ECO:0007669"/>
    <property type="project" value="TreeGrafter"/>
</dbReference>
<evidence type="ECO:0000259" key="7">
    <source>
        <dbReference type="Pfam" id="PF04130"/>
    </source>
</evidence>
<dbReference type="GO" id="GO:0051011">
    <property type="term" value="F:microtubule minus-end binding"/>
    <property type="evidence" value="ECO:0007669"/>
    <property type="project" value="TreeGrafter"/>
</dbReference>
<evidence type="ECO:0000256" key="6">
    <source>
        <dbReference type="SAM" id="MobiDB-lite"/>
    </source>
</evidence>
<evidence type="ECO:0000256" key="5">
    <source>
        <dbReference type="ARBA" id="ARBA00023212"/>
    </source>
</evidence>
<feature type="region of interest" description="Disordered" evidence="6">
    <location>
        <begin position="1478"/>
        <end position="1506"/>
    </location>
</feature>
<feature type="compositionally biased region" description="Low complexity" evidence="6">
    <location>
        <begin position="1011"/>
        <end position="1022"/>
    </location>
</feature>
<dbReference type="PANTHER" id="PTHR19302:SF59">
    <property type="entry name" value="HYPOTHETICAL GAMMA-TUBULIN COMPLEX"/>
    <property type="match status" value="1"/>
</dbReference>
<keyword evidence="10" id="KW-1185">Reference proteome</keyword>
<protein>
    <recommendedName>
        <fullName evidence="11">Gamma-tubulin complex component</fullName>
    </recommendedName>
</protein>
<dbReference type="GO" id="GO:0005874">
    <property type="term" value="C:microtubule"/>
    <property type="evidence" value="ECO:0007669"/>
    <property type="project" value="UniProtKB-KW"/>
</dbReference>
<dbReference type="GO" id="GO:0007020">
    <property type="term" value="P:microtubule nucleation"/>
    <property type="evidence" value="ECO:0007669"/>
    <property type="project" value="InterPro"/>
</dbReference>
<comment type="subcellular location">
    <subcellularLocation>
        <location evidence="1">Cytoplasm</location>
        <location evidence="1">Cytoskeleton</location>
    </subcellularLocation>
</comment>
<accession>A0A9D4TQ19</accession>
<evidence type="ECO:0000313" key="9">
    <source>
        <dbReference type="EMBL" id="KAI3431351.1"/>
    </source>
</evidence>
<keyword evidence="3" id="KW-0963">Cytoplasm</keyword>
<dbReference type="InterPro" id="IPR007259">
    <property type="entry name" value="GCP"/>
</dbReference>
<feature type="region of interest" description="Disordered" evidence="6">
    <location>
        <begin position="982"/>
        <end position="1048"/>
    </location>
</feature>
<dbReference type="GO" id="GO:0000922">
    <property type="term" value="C:spindle pole"/>
    <property type="evidence" value="ECO:0007669"/>
    <property type="project" value="InterPro"/>
</dbReference>
<gene>
    <name evidence="9" type="ORF">D9Q98_004409</name>
</gene>
<feature type="region of interest" description="Disordered" evidence="6">
    <location>
        <begin position="1385"/>
        <end position="1405"/>
    </location>
</feature>
<evidence type="ECO:0000256" key="2">
    <source>
        <dbReference type="ARBA" id="ARBA00010337"/>
    </source>
</evidence>
<dbReference type="InterPro" id="IPR040457">
    <property type="entry name" value="GCP_C"/>
</dbReference>
<feature type="compositionally biased region" description="Polar residues" evidence="6">
    <location>
        <begin position="1486"/>
        <end position="1495"/>
    </location>
</feature>
<dbReference type="GO" id="GO:0043015">
    <property type="term" value="F:gamma-tubulin binding"/>
    <property type="evidence" value="ECO:0007669"/>
    <property type="project" value="InterPro"/>
</dbReference>
<dbReference type="InterPro" id="IPR041470">
    <property type="entry name" value="GCP_N"/>
</dbReference>
<dbReference type="Pfam" id="PF17681">
    <property type="entry name" value="GCP_N_terminal"/>
    <property type="match status" value="1"/>
</dbReference>
<dbReference type="GO" id="GO:0051321">
    <property type="term" value="P:meiotic cell cycle"/>
    <property type="evidence" value="ECO:0007669"/>
    <property type="project" value="TreeGrafter"/>
</dbReference>
<comment type="similarity">
    <text evidence="2">Belongs to the TUBGCP family.</text>
</comment>
<dbReference type="EMBL" id="SIDB01000006">
    <property type="protein sequence ID" value="KAI3431351.1"/>
    <property type="molecule type" value="Genomic_DNA"/>
</dbReference>
<comment type="caution">
    <text evidence="9">The sequence shown here is derived from an EMBL/GenBank/DDBJ whole genome shotgun (WGS) entry which is preliminary data.</text>
</comment>
<keyword evidence="5" id="KW-0206">Cytoskeleton</keyword>
<dbReference type="Gene3D" id="1.20.120.1900">
    <property type="entry name" value="Gamma-tubulin complex, C-terminal domain"/>
    <property type="match status" value="1"/>
</dbReference>
<feature type="domain" description="Gamma tubulin complex component protein N-terminal" evidence="8">
    <location>
        <begin position="373"/>
        <end position="601"/>
    </location>
</feature>
<evidence type="ECO:0000256" key="4">
    <source>
        <dbReference type="ARBA" id="ARBA00022701"/>
    </source>
</evidence>
<feature type="compositionally biased region" description="Polar residues" evidence="6">
    <location>
        <begin position="735"/>
        <end position="744"/>
    </location>
</feature>
<feature type="domain" description="Gamma tubulin complex component C-terminal" evidence="7">
    <location>
        <begin position="1119"/>
        <end position="1343"/>
    </location>
</feature>
<reference evidence="9" key="2">
    <citation type="submission" date="2020-11" db="EMBL/GenBank/DDBJ databases">
        <authorList>
            <person name="Cecchin M."/>
            <person name="Marcolungo L."/>
            <person name="Rossato M."/>
            <person name="Girolomoni L."/>
            <person name="Cosentino E."/>
            <person name="Cuine S."/>
            <person name="Li-Beisson Y."/>
            <person name="Delledonne M."/>
            <person name="Ballottari M."/>
        </authorList>
    </citation>
    <scope>NUCLEOTIDE SEQUENCE</scope>
    <source>
        <strain evidence="9">211/11P</strain>
        <tissue evidence="9">Whole cell</tissue>
    </source>
</reference>
<dbReference type="Pfam" id="PF04130">
    <property type="entry name" value="GCP_C_terminal"/>
    <property type="match status" value="1"/>
</dbReference>
<dbReference type="GO" id="GO:0000930">
    <property type="term" value="C:gamma-tubulin complex"/>
    <property type="evidence" value="ECO:0007669"/>
    <property type="project" value="TreeGrafter"/>
</dbReference>
<evidence type="ECO:0000313" key="10">
    <source>
        <dbReference type="Proteomes" id="UP001055712"/>
    </source>
</evidence>
<evidence type="ECO:0000256" key="3">
    <source>
        <dbReference type="ARBA" id="ARBA00022490"/>
    </source>
</evidence>
<dbReference type="OrthoDB" id="513509at2759"/>
<feature type="compositionally biased region" description="Low complexity" evidence="6">
    <location>
        <begin position="1388"/>
        <end position="1402"/>
    </location>
</feature>